<reference evidence="2 3" key="1">
    <citation type="journal article" date="2011" name="Science">
        <title>The ecoresponsive genome of Daphnia pulex.</title>
        <authorList>
            <person name="Colbourne J.K."/>
            <person name="Pfrender M.E."/>
            <person name="Gilbert D."/>
            <person name="Thomas W.K."/>
            <person name="Tucker A."/>
            <person name="Oakley T.H."/>
            <person name="Tokishita S."/>
            <person name="Aerts A."/>
            <person name="Arnold G.J."/>
            <person name="Basu M.K."/>
            <person name="Bauer D.J."/>
            <person name="Caceres C.E."/>
            <person name="Carmel L."/>
            <person name="Casola C."/>
            <person name="Choi J.H."/>
            <person name="Detter J.C."/>
            <person name="Dong Q."/>
            <person name="Dusheyko S."/>
            <person name="Eads B.D."/>
            <person name="Frohlich T."/>
            <person name="Geiler-Samerotte K.A."/>
            <person name="Gerlach D."/>
            <person name="Hatcher P."/>
            <person name="Jogdeo S."/>
            <person name="Krijgsveld J."/>
            <person name="Kriventseva E.V."/>
            <person name="Kultz D."/>
            <person name="Laforsch C."/>
            <person name="Lindquist E."/>
            <person name="Lopez J."/>
            <person name="Manak J.R."/>
            <person name="Muller J."/>
            <person name="Pangilinan J."/>
            <person name="Patwardhan R.P."/>
            <person name="Pitluck S."/>
            <person name="Pritham E.J."/>
            <person name="Rechtsteiner A."/>
            <person name="Rho M."/>
            <person name="Rogozin I.B."/>
            <person name="Sakarya O."/>
            <person name="Salamov A."/>
            <person name="Schaack S."/>
            <person name="Shapiro H."/>
            <person name="Shiga Y."/>
            <person name="Skalitzky C."/>
            <person name="Smith Z."/>
            <person name="Souvorov A."/>
            <person name="Sung W."/>
            <person name="Tang Z."/>
            <person name="Tsuchiya D."/>
            <person name="Tu H."/>
            <person name="Vos H."/>
            <person name="Wang M."/>
            <person name="Wolf Y.I."/>
            <person name="Yamagata H."/>
            <person name="Yamada T."/>
            <person name="Ye Y."/>
            <person name="Shaw J.R."/>
            <person name="Andrews J."/>
            <person name="Crease T.J."/>
            <person name="Tang H."/>
            <person name="Lucas S.M."/>
            <person name="Robertson H.M."/>
            <person name="Bork P."/>
            <person name="Koonin E.V."/>
            <person name="Zdobnov E.M."/>
            <person name="Grigoriev I.V."/>
            <person name="Lynch M."/>
            <person name="Boore J.L."/>
        </authorList>
    </citation>
    <scope>NUCLEOTIDE SEQUENCE [LARGE SCALE GENOMIC DNA]</scope>
</reference>
<dbReference type="HOGENOM" id="CLU_1403759_0_0_1"/>
<dbReference type="PhylomeDB" id="E9HL58"/>
<gene>
    <name evidence="2" type="ORF">DAPPUDRAFT_261522</name>
</gene>
<feature type="compositionally biased region" description="Basic residues" evidence="1">
    <location>
        <begin position="1"/>
        <end position="16"/>
    </location>
</feature>
<dbReference type="EMBL" id="GL732676">
    <property type="protein sequence ID" value="EFX67522.1"/>
    <property type="molecule type" value="Genomic_DNA"/>
</dbReference>
<evidence type="ECO:0000313" key="2">
    <source>
        <dbReference type="EMBL" id="EFX67522.1"/>
    </source>
</evidence>
<accession>E9HL58</accession>
<organism evidence="2 3">
    <name type="scientific">Daphnia pulex</name>
    <name type="common">Water flea</name>
    <dbReference type="NCBI Taxonomy" id="6669"/>
    <lineage>
        <taxon>Eukaryota</taxon>
        <taxon>Metazoa</taxon>
        <taxon>Ecdysozoa</taxon>
        <taxon>Arthropoda</taxon>
        <taxon>Crustacea</taxon>
        <taxon>Branchiopoda</taxon>
        <taxon>Diplostraca</taxon>
        <taxon>Cladocera</taxon>
        <taxon>Anomopoda</taxon>
        <taxon>Daphniidae</taxon>
        <taxon>Daphnia</taxon>
    </lineage>
</organism>
<keyword evidence="3" id="KW-1185">Reference proteome</keyword>
<feature type="compositionally biased region" description="Basic and acidic residues" evidence="1">
    <location>
        <begin position="34"/>
        <end position="63"/>
    </location>
</feature>
<evidence type="ECO:0000256" key="1">
    <source>
        <dbReference type="SAM" id="MobiDB-lite"/>
    </source>
</evidence>
<dbReference type="Proteomes" id="UP000000305">
    <property type="component" value="Unassembled WGS sequence"/>
</dbReference>
<protein>
    <submittedName>
        <fullName evidence="2">Uncharacterized protein</fullName>
    </submittedName>
</protein>
<sequence>MAKNKKRDTRYTKSRAVKNSVKKAAAAAVLKRQQLKEAKEREAGNKEPSIDTDTGHEAQKNVEESVASEEPVEEPGQELAPDREPVAITTVKLRMQRKADAKLIAHHKAINKHWKGVSYWTDVEEDYQENDDENQEPQYRQYSYKFTAKEPVGPKRQINGSETPGITLKKAIHHLGDLEADQKGGNLAKCFLEV</sequence>
<feature type="compositionally biased region" description="Acidic residues" evidence="1">
    <location>
        <begin position="66"/>
        <end position="76"/>
    </location>
</feature>
<proteinExistence type="predicted"/>
<dbReference type="KEGG" id="dpx:DAPPUDRAFT_261522"/>
<feature type="compositionally biased region" description="Low complexity" evidence="1">
    <location>
        <begin position="17"/>
        <end position="32"/>
    </location>
</feature>
<dbReference type="InParanoid" id="E9HL58"/>
<evidence type="ECO:0000313" key="3">
    <source>
        <dbReference type="Proteomes" id="UP000000305"/>
    </source>
</evidence>
<name>E9HL58_DAPPU</name>
<dbReference type="AlphaFoldDB" id="E9HL58"/>
<feature type="region of interest" description="Disordered" evidence="1">
    <location>
        <begin position="1"/>
        <end position="84"/>
    </location>
</feature>